<evidence type="ECO:0000313" key="3">
    <source>
        <dbReference type="EMBL" id="BAJ78526.1"/>
    </source>
</evidence>
<organismHost>
    <name type="scientific">Cavia porcellus</name>
    <name type="common">Guinea pig</name>
    <dbReference type="NCBI Taxonomy" id="10141"/>
</organismHost>
<gene>
    <name evidence="3" type="primary">GP57.1</name>
</gene>
<keyword evidence="5" id="KW-1185">Reference proteome</keyword>
<reference evidence="3 4" key="1">
    <citation type="journal article" date="2011" name="J. Gen. Virol.">
        <title>Re-evaluation of the genome sequence of guinea pig cytomegalovirus.</title>
        <authorList>
            <person name="Kanai K."/>
            <person name="Yamada S."/>
            <person name="Yamamoto Y."/>
            <person name="Fukui Y."/>
            <person name="Kurane I."/>
            <person name="Inoue N."/>
        </authorList>
    </citation>
    <scope>NUCLEOTIDE SEQUENCE [LARGE SCALE GENOMIC DNA]</scope>
    <source>
        <strain evidence="3">22122</strain>
    </source>
</reference>
<dbReference type="Proteomes" id="UP000102041">
    <property type="component" value="Segment"/>
</dbReference>
<evidence type="ECO:0000313" key="4">
    <source>
        <dbReference type="Proteomes" id="UP000102041"/>
    </source>
</evidence>
<proteinExistence type="predicted"/>
<evidence type="ECO:0000313" key="2">
    <source>
        <dbReference type="EMBL" id="AGE11537.1"/>
    </source>
</evidence>
<dbReference type="EMBL" id="AB592928">
    <property type="protein sequence ID" value="BAJ78526.1"/>
    <property type="molecule type" value="Genomic_DNA"/>
</dbReference>
<evidence type="ECO:0000313" key="5">
    <source>
        <dbReference type="Proteomes" id="UP000132784"/>
    </source>
</evidence>
<accession>B7TPX4</accession>
<feature type="region of interest" description="Disordered" evidence="1">
    <location>
        <begin position="85"/>
        <end position="108"/>
    </location>
</feature>
<name>B7TPX4_GPCMV</name>
<sequence length="128" mass="14215">MQAWSWRWQGRIGHALVDEWAGPRRPLAAAGRRCPQRGRGSRAVARIAGMGNKWAGAHAGHSIRLGRGAHSRAVQSIRPYRPYGARPRECYSHSGDTVSPRAPSTRHATDTAVSAQRCQTRPYRAYVF</sequence>
<dbReference type="GeneID" id="14536660"/>
<evidence type="ECO:0000256" key="1">
    <source>
        <dbReference type="SAM" id="MobiDB-lite"/>
    </source>
</evidence>
<dbReference type="EMBL" id="KC503762">
    <property type="protein sequence ID" value="AGE11537.1"/>
    <property type="molecule type" value="Genomic_DNA"/>
</dbReference>
<organism evidence="3 4">
    <name type="scientific">Guinea pig cytomegalovirus (strain 22122)</name>
    <name type="common">GPCMV</name>
    <dbReference type="NCBI Taxonomy" id="103920"/>
    <lineage>
        <taxon>Viruses</taxon>
        <taxon>Duplodnaviria</taxon>
        <taxon>Heunggongvirae</taxon>
        <taxon>Peploviricota</taxon>
        <taxon>Herviviricetes</taxon>
        <taxon>Herpesvirales</taxon>
        <taxon>Orthoherpesviridae</taxon>
        <taxon>Betaherpesvirinae</taxon>
        <taxon>Quwivirus</taxon>
        <taxon>Quwivirus caviidbeta2</taxon>
    </lineage>
</organism>
<dbReference type="RefSeq" id="YP_007417833.1">
    <property type="nucleotide sequence ID" value="NC_020231.1"/>
</dbReference>
<dbReference type="KEGG" id="vg:14536660"/>
<reference evidence="2 5" key="2">
    <citation type="journal article" date="2013" name="Genome Announc.">
        <title>Complete genome sequence of pathogenic Guinea pig cytomegalovirus from salivary gland homogenates of infected animals.</title>
        <authorList>
            <person name="Yang D."/>
            <person name="Tamburro K."/>
            <person name="Dittmer D."/>
            <person name="Cui X."/>
            <person name="McVoy M.A."/>
            <person name="Hernandez-Alvarado N."/>
            <person name="Schleiss M.R."/>
        </authorList>
    </citation>
    <scope>NUCLEOTIDE SEQUENCE [LARGE SCALE GENOMIC DNA]</scope>
    <source>
        <strain evidence="2">21222</strain>
    </source>
</reference>
<protein>
    <submittedName>
        <fullName evidence="2 3">GP57.1</fullName>
    </submittedName>
</protein>
<dbReference type="Proteomes" id="UP000132784">
    <property type="component" value="Segment"/>
</dbReference>